<dbReference type="GO" id="GO:0006508">
    <property type="term" value="P:proteolysis"/>
    <property type="evidence" value="ECO:0007669"/>
    <property type="project" value="InterPro"/>
</dbReference>
<protein>
    <recommendedName>
        <fullName evidence="2">Peptidase C1A papain C-terminal domain-containing protein</fullName>
    </recommendedName>
</protein>
<evidence type="ECO:0000313" key="3">
    <source>
        <dbReference type="EMBL" id="GAH64187.1"/>
    </source>
</evidence>
<name>X1H448_9ZZZZ</name>
<feature type="non-terminal residue" evidence="3">
    <location>
        <position position="1"/>
    </location>
</feature>
<dbReference type="GO" id="GO:0008234">
    <property type="term" value="F:cysteine-type peptidase activity"/>
    <property type="evidence" value="ECO:0007669"/>
    <property type="project" value="InterPro"/>
</dbReference>
<organism evidence="3">
    <name type="scientific">marine sediment metagenome</name>
    <dbReference type="NCBI Taxonomy" id="412755"/>
    <lineage>
        <taxon>unclassified sequences</taxon>
        <taxon>metagenomes</taxon>
        <taxon>ecological metagenomes</taxon>
    </lineage>
</organism>
<dbReference type="SUPFAM" id="SSF54001">
    <property type="entry name" value="Cysteine proteinases"/>
    <property type="match status" value="1"/>
</dbReference>
<gene>
    <name evidence="3" type="ORF">S03H2_54129</name>
</gene>
<proteinExistence type="inferred from homology"/>
<dbReference type="SMART" id="SM00645">
    <property type="entry name" value="Pept_C1"/>
    <property type="match status" value="1"/>
</dbReference>
<evidence type="ECO:0000256" key="1">
    <source>
        <dbReference type="ARBA" id="ARBA00008455"/>
    </source>
</evidence>
<feature type="domain" description="Peptidase C1A papain C-terminal" evidence="2">
    <location>
        <begin position="2"/>
        <end position="220"/>
    </location>
</feature>
<dbReference type="InterPro" id="IPR013128">
    <property type="entry name" value="Peptidase_C1A"/>
</dbReference>
<dbReference type="Pfam" id="PF00112">
    <property type="entry name" value="Peptidase_C1"/>
    <property type="match status" value="1"/>
</dbReference>
<dbReference type="PANTHER" id="PTHR12411">
    <property type="entry name" value="CYSTEINE PROTEASE FAMILY C1-RELATED"/>
    <property type="match status" value="1"/>
</dbReference>
<comment type="caution">
    <text evidence="3">The sequence shown here is derived from an EMBL/GenBank/DDBJ whole genome shotgun (WGS) entry which is preliminary data.</text>
</comment>
<comment type="similarity">
    <text evidence="1">Belongs to the peptidase C1 family.</text>
</comment>
<dbReference type="Gene3D" id="3.90.70.10">
    <property type="entry name" value="Cysteine proteinases"/>
    <property type="match status" value="1"/>
</dbReference>
<evidence type="ECO:0000259" key="2">
    <source>
        <dbReference type="SMART" id="SM00645"/>
    </source>
</evidence>
<dbReference type="AlphaFoldDB" id="X1H448"/>
<feature type="non-terminal residue" evidence="3">
    <location>
        <position position="256"/>
    </location>
</feature>
<accession>X1H448</accession>
<dbReference type="InterPro" id="IPR000668">
    <property type="entry name" value="Peptidase_C1A_C"/>
</dbReference>
<dbReference type="EMBL" id="BARU01034482">
    <property type="protein sequence ID" value="GAH64187.1"/>
    <property type="molecule type" value="Genomic_DNA"/>
</dbReference>
<reference evidence="3" key="1">
    <citation type="journal article" date="2014" name="Front. Microbiol.">
        <title>High frequency of phylogenetically diverse reductive dehalogenase-homologous genes in deep subseafloor sedimentary metagenomes.</title>
        <authorList>
            <person name="Kawai M."/>
            <person name="Futagami T."/>
            <person name="Toyoda A."/>
            <person name="Takaki Y."/>
            <person name="Nishi S."/>
            <person name="Hori S."/>
            <person name="Arai W."/>
            <person name="Tsubouchi T."/>
            <person name="Morono Y."/>
            <person name="Uchiyama I."/>
            <person name="Ito T."/>
            <person name="Fujiyama A."/>
            <person name="Inagaki F."/>
            <person name="Takami H."/>
        </authorList>
    </citation>
    <scope>NUCLEOTIDE SEQUENCE</scope>
    <source>
        <strain evidence="3">Expedition CK06-06</strain>
    </source>
</reference>
<dbReference type="InterPro" id="IPR038765">
    <property type="entry name" value="Papain-like_cys_pep_sf"/>
</dbReference>
<sequence length="256" mass="28443">QNSPFGTCWAHGTLAAVESKVLIDDNVPYDPSQHDFSEQNLVCCTDPSWVYLLNPPKYRCMGGGWSWLAADTLTKKGTRLEACQPYNTDTINAEACDDSCPSTKRLTGYRLVANSADMIAEVKNAICNEGPVSMAYRMDEVGPPYPHMYPGNVYYWPDCSLQTNHLVCIVGWDDTIVHPVGAGYGAWIVKNSWGSDWGDNGYFYLCYGSAGMDEVASYRYKDYDPDETVYYWDEAGWVSDGGFGDSSAWMASVFTS</sequence>